<evidence type="ECO:0000313" key="3">
    <source>
        <dbReference type="EMBL" id="GAP65184.1"/>
    </source>
</evidence>
<dbReference type="AlphaFoldDB" id="A0A0K8QK45"/>
<evidence type="ECO:0000256" key="1">
    <source>
        <dbReference type="SAM" id="Phobius"/>
    </source>
</evidence>
<reference evidence="3" key="2">
    <citation type="submission" date="2015-08" db="EMBL/GenBank/DDBJ databases">
        <title>Complete DNA Sequence of Pseudomonas syringae pv. actinidiae, the Causal Agent of Kiwifruit Canker Disease.</title>
        <authorList>
            <person name="Rikkerink E.H.A."/>
            <person name="Fineran P.C."/>
        </authorList>
    </citation>
    <scope>NUCLEOTIDE SEQUENCE</scope>
    <source>
        <strain evidence="3">SkMP5</strain>
    </source>
</reference>
<evidence type="ECO:0000313" key="4">
    <source>
        <dbReference type="Proteomes" id="UP000253740"/>
    </source>
</evidence>
<protein>
    <submittedName>
        <fullName evidence="2">Membrane protein</fullName>
    </submittedName>
</protein>
<keyword evidence="1" id="KW-0812">Transmembrane</keyword>
<keyword evidence="1" id="KW-1133">Transmembrane helix</keyword>
<organism evidence="3">
    <name type="scientific">Mizugakiibacter sediminis</name>
    <dbReference type="NCBI Taxonomy" id="1475481"/>
    <lineage>
        <taxon>Bacteria</taxon>
        <taxon>Pseudomonadati</taxon>
        <taxon>Pseudomonadota</taxon>
        <taxon>Gammaproteobacteria</taxon>
        <taxon>Lysobacterales</taxon>
        <taxon>Rhodanobacteraceae</taxon>
        <taxon>Mizugakiibacter</taxon>
    </lineage>
</organism>
<dbReference type="RefSeq" id="WP_062534740.1">
    <property type="nucleotide sequence ID" value="NZ_DF970153.1"/>
</dbReference>
<proteinExistence type="predicted"/>
<dbReference type="HOGENOM" id="CLU_2181865_0_0_6"/>
<dbReference type="EMBL" id="DF952382">
    <property type="protein sequence ID" value="GAN45702.1"/>
    <property type="molecule type" value="Genomic_DNA"/>
</dbReference>
<dbReference type="EMBL" id="DF970153">
    <property type="protein sequence ID" value="GAP65184.1"/>
    <property type="molecule type" value="Genomic_DNA"/>
</dbReference>
<keyword evidence="4" id="KW-1185">Reference proteome</keyword>
<reference evidence="2" key="1">
    <citation type="submission" date="2015-03" db="EMBL/GenBank/DDBJ databases">
        <title>Draft genome sequence of Mizugakiibacter sediminis skMP5.</title>
        <authorList>
            <person name="Watanabe T."/>
            <person name="Kojima H."/>
            <person name="Fukui M."/>
        </authorList>
    </citation>
    <scope>NUCLEOTIDE SEQUENCE</scope>
    <source>
        <strain evidence="2">SkMP5</strain>
    </source>
</reference>
<evidence type="ECO:0000313" key="2">
    <source>
        <dbReference type="EMBL" id="GAN45702.1"/>
    </source>
</evidence>
<keyword evidence="1" id="KW-0472">Membrane</keyword>
<gene>
    <name evidence="2" type="ORF">MBSD_2253</name>
    <name evidence="3" type="ORF">MBSD_n0473</name>
</gene>
<feature type="transmembrane region" description="Helical" evidence="1">
    <location>
        <begin position="35"/>
        <end position="58"/>
    </location>
</feature>
<dbReference type="STRING" id="1475481.GCA_000953855_00481"/>
<dbReference type="Proteomes" id="UP000253740">
    <property type="component" value="Unassembled WGS sequence"/>
</dbReference>
<name>A0A0K8QK45_9GAMM</name>
<sequence>MRFLAVLLLAPWLAILGGLYWAFPRRLPRTFARRAFDLAALLIAAAATLSLADAGYSADHGDAGAIWKQVIAALAAYGAFAGVLLAALLLRARLFRARAVPAQGR</sequence>
<feature type="transmembrane region" description="Helical" evidence="1">
    <location>
        <begin position="70"/>
        <end position="90"/>
    </location>
</feature>
<feature type="transmembrane region" description="Helical" evidence="1">
    <location>
        <begin position="6"/>
        <end position="23"/>
    </location>
</feature>
<accession>A0A0K8QK45</accession>